<proteinExistence type="predicted"/>
<reference evidence="1 2" key="1">
    <citation type="submission" date="2017-01" db="EMBL/GenBank/DDBJ databases">
        <title>Comparative genomic analysis of Brazilian Leptospira santarosai.</title>
        <authorList>
            <person name="Moreno L.Z."/>
            <person name="Miraglia F."/>
            <person name="Kremer F.S."/>
            <person name="Eslabao M.R."/>
            <person name="Lilenbaum W."/>
            <person name="Dellagostin O.A."/>
            <person name="Moreno A.M."/>
        </authorList>
    </citation>
    <scope>NUCLEOTIDE SEQUENCE [LARGE SCALE GENOMIC DNA]</scope>
    <source>
        <strain evidence="1 2">M52/8-19</strain>
    </source>
</reference>
<protein>
    <submittedName>
        <fullName evidence="1">Toxin-antitoxin system, toxin component</fullName>
    </submittedName>
</protein>
<evidence type="ECO:0000313" key="2">
    <source>
        <dbReference type="Proteomes" id="UP000189337"/>
    </source>
</evidence>
<comment type="caution">
    <text evidence="1">The sequence shown here is derived from an EMBL/GenBank/DDBJ whole genome shotgun (WGS) entry which is preliminary data.</text>
</comment>
<name>A0AB73M528_9LEPT</name>
<accession>A0AB73M528</accession>
<evidence type="ECO:0000313" key="1">
    <source>
        <dbReference type="EMBL" id="ONF90948.1"/>
    </source>
</evidence>
<dbReference type="Proteomes" id="UP000189337">
    <property type="component" value="Unassembled WGS sequence"/>
</dbReference>
<dbReference type="EMBL" id="MTSU01000030">
    <property type="protein sequence ID" value="ONF90948.1"/>
    <property type="molecule type" value="Genomic_DNA"/>
</dbReference>
<dbReference type="AlphaFoldDB" id="A0AB73M528"/>
<gene>
    <name evidence="1" type="ORF">BWD14_18875</name>
</gene>
<organism evidence="1 2">
    <name type="scientific">Leptospira santarosai</name>
    <dbReference type="NCBI Taxonomy" id="28183"/>
    <lineage>
        <taxon>Bacteria</taxon>
        <taxon>Pseudomonadati</taxon>
        <taxon>Spirochaetota</taxon>
        <taxon>Spirochaetia</taxon>
        <taxon>Leptospirales</taxon>
        <taxon>Leptospiraceae</taxon>
        <taxon>Leptospira</taxon>
    </lineage>
</organism>
<sequence length="40" mass="4769">MLIADSLKKRLTICAYDRNIRKISSDFNFDLCSFENEKRN</sequence>